<accession>A0A2G8JRM5</accession>
<protein>
    <recommendedName>
        <fullName evidence="1">Kazal-like domain-containing protein</fullName>
    </recommendedName>
</protein>
<dbReference type="AlphaFoldDB" id="A0A2G8JRM5"/>
<dbReference type="Gene3D" id="3.30.60.30">
    <property type="match status" value="1"/>
</dbReference>
<comment type="caution">
    <text evidence="2">The sequence shown here is derived from an EMBL/GenBank/DDBJ whole genome shotgun (WGS) entry which is preliminary data.</text>
</comment>
<dbReference type="Proteomes" id="UP000230750">
    <property type="component" value="Unassembled WGS sequence"/>
</dbReference>
<proteinExistence type="predicted"/>
<keyword evidence="3" id="KW-1185">Reference proteome</keyword>
<dbReference type="PROSITE" id="PS51465">
    <property type="entry name" value="KAZAL_2"/>
    <property type="match status" value="1"/>
</dbReference>
<evidence type="ECO:0000313" key="2">
    <source>
        <dbReference type="EMBL" id="PIK38421.1"/>
    </source>
</evidence>
<organism evidence="2 3">
    <name type="scientific">Stichopus japonicus</name>
    <name type="common">Sea cucumber</name>
    <dbReference type="NCBI Taxonomy" id="307972"/>
    <lineage>
        <taxon>Eukaryota</taxon>
        <taxon>Metazoa</taxon>
        <taxon>Echinodermata</taxon>
        <taxon>Eleutherozoa</taxon>
        <taxon>Echinozoa</taxon>
        <taxon>Holothuroidea</taxon>
        <taxon>Aspidochirotacea</taxon>
        <taxon>Aspidochirotida</taxon>
        <taxon>Stichopodidae</taxon>
        <taxon>Apostichopus</taxon>
    </lineage>
</organism>
<reference evidence="2 3" key="1">
    <citation type="journal article" date="2017" name="PLoS Biol.">
        <title>The sea cucumber genome provides insights into morphological evolution and visceral regeneration.</title>
        <authorList>
            <person name="Zhang X."/>
            <person name="Sun L."/>
            <person name="Yuan J."/>
            <person name="Sun Y."/>
            <person name="Gao Y."/>
            <person name="Zhang L."/>
            <person name="Li S."/>
            <person name="Dai H."/>
            <person name="Hamel J.F."/>
            <person name="Liu C."/>
            <person name="Yu Y."/>
            <person name="Liu S."/>
            <person name="Lin W."/>
            <person name="Guo K."/>
            <person name="Jin S."/>
            <person name="Xu P."/>
            <person name="Storey K.B."/>
            <person name="Huan P."/>
            <person name="Zhang T."/>
            <person name="Zhou Y."/>
            <person name="Zhang J."/>
            <person name="Lin C."/>
            <person name="Li X."/>
            <person name="Xing L."/>
            <person name="Huo D."/>
            <person name="Sun M."/>
            <person name="Wang L."/>
            <person name="Mercier A."/>
            <person name="Li F."/>
            <person name="Yang H."/>
            <person name="Xiang J."/>
        </authorList>
    </citation>
    <scope>NUCLEOTIDE SEQUENCE [LARGE SCALE GENOMIC DNA]</scope>
    <source>
        <strain evidence="2">Shaxun</strain>
        <tissue evidence="2">Muscle</tissue>
    </source>
</reference>
<gene>
    <name evidence="2" type="ORF">BSL78_24737</name>
</gene>
<dbReference type="InterPro" id="IPR036058">
    <property type="entry name" value="Kazal_dom_sf"/>
</dbReference>
<dbReference type="SUPFAM" id="SSF100895">
    <property type="entry name" value="Kazal-type serine protease inhibitors"/>
    <property type="match status" value="1"/>
</dbReference>
<dbReference type="InterPro" id="IPR002350">
    <property type="entry name" value="Kazal_dom"/>
</dbReference>
<dbReference type="EMBL" id="MRZV01001361">
    <property type="protein sequence ID" value="PIK38421.1"/>
    <property type="molecule type" value="Genomic_DNA"/>
</dbReference>
<dbReference type="CDD" id="cd00104">
    <property type="entry name" value="KAZAL_FS"/>
    <property type="match status" value="1"/>
</dbReference>
<feature type="domain" description="Kazal-like" evidence="1">
    <location>
        <begin position="3"/>
        <end position="58"/>
    </location>
</feature>
<sequence>MNSVWKTSCSFLCDANFHPVCGELPNGDFKAYPNACELHRALCYGDAVSDAADIKCDIEREELVFSHDSVFSGFDDGTSI</sequence>
<evidence type="ECO:0000259" key="1">
    <source>
        <dbReference type="PROSITE" id="PS51465"/>
    </source>
</evidence>
<evidence type="ECO:0000313" key="3">
    <source>
        <dbReference type="Proteomes" id="UP000230750"/>
    </source>
</evidence>
<name>A0A2G8JRM5_STIJA</name>